<keyword evidence="2 6" id="KW-0808">Transferase</keyword>
<evidence type="ECO:0000256" key="3">
    <source>
        <dbReference type="ARBA" id="ARBA00023315"/>
    </source>
</evidence>
<feature type="domain" description="Phospholipid/glycerol acyltransferase" evidence="5">
    <location>
        <begin position="84"/>
        <end position="198"/>
    </location>
</feature>
<sequence>MQPTLKPRPNPIPAGTWLFNYVFRAPAFFLTTAFFGSLSLIASLWDKSGRQQHAIAQRWGRTITRISGSRVRVLNAQFLNGSVAVYCANHLSYMDTPVIFGALPFQFRIVARHELFSLPFIGWHLTRSGQVPVNISNPRASVGSLSSAVRTLKSGLPLFIFPEGGRSDAGHPDEFLNGPAFMAVRAQVPLVPIALIGTWELLPIHTSVFYPVPVTIAVGEPIDTIGYTMRDLDKLTARLRDEISRLYYQHSHLEPPVLST</sequence>
<comment type="caution">
    <text evidence="6">The sequence shown here is derived from an EMBL/GenBank/DDBJ whole genome shotgun (WGS) entry which is preliminary data.</text>
</comment>
<evidence type="ECO:0000256" key="4">
    <source>
        <dbReference type="SAM" id="Phobius"/>
    </source>
</evidence>
<comment type="pathway">
    <text evidence="1">Lipid metabolism.</text>
</comment>
<name>A0A4Q1SJL0_9BACT</name>
<dbReference type="PANTHER" id="PTHR10434">
    <property type="entry name" value="1-ACYL-SN-GLYCEROL-3-PHOSPHATE ACYLTRANSFERASE"/>
    <property type="match status" value="1"/>
</dbReference>
<dbReference type="OrthoDB" id="9803035at2"/>
<protein>
    <submittedName>
        <fullName evidence="6">1-acyl-sn-glycerol-3-phosphate acyltransferase</fullName>
    </submittedName>
</protein>
<gene>
    <name evidence="6" type="ORF">ESZ00_08290</name>
</gene>
<dbReference type="SMART" id="SM00563">
    <property type="entry name" value="PlsC"/>
    <property type="match status" value="1"/>
</dbReference>
<reference evidence="6 7" key="1">
    <citation type="journal article" date="2016" name="Int. J. Syst. Evol. Microbiol.">
        <title>Acidipila dinghuensis sp. nov., an acidobacterium isolated from forest soil.</title>
        <authorList>
            <person name="Jiang Y.W."/>
            <person name="Wang J."/>
            <person name="Chen M.H."/>
            <person name="Lv Y.Y."/>
            <person name="Qiu L.H."/>
        </authorList>
    </citation>
    <scope>NUCLEOTIDE SEQUENCE [LARGE SCALE GENOMIC DNA]</scope>
    <source>
        <strain evidence="6 7">DHOF10</strain>
    </source>
</reference>
<dbReference type="Pfam" id="PF01553">
    <property type="entry name" value="Acyltransferase"/>
    <property type="match status" value="1"/>
</dbReference>
<feature type="transmembrane region" description="Helical" evidence="4">
    <location>
        <begin position="27"/>
        <end position="45"/>
    </location>
</feature>
<evidence type="ECO:0000259" key="5">
    <source>
        <dbReference type="SMART" id="SM00563"/>
    </source>
</evidence>
<dbReference type="PANTHER" id="PTHR10434:SF66">
    <property type="entry name" value="PHOSPHOLIPID_GLYCEROL ACYLTRANSFERASE DOMAIN-CONTAINING PROTEIN"/>
    <property type="match status" value="1"/>
</dbReference>
<dbReference type="SUPFAM" id="SSF69593">
    <property type="entry name" value="Glycerol-3-phosphate (1)-acyltransferase"/>
    <property type="match status" value="1"/>
</dbReference>
<proteinExistence type="predicted"/>
<keyword evidence="4" id="KW-0812">Transmembrane</keyword>
<evidence type="ECO:0000313" key="7">
    <source>
        <dbReference type="Proteomes" id="UP000290253"/>
    </source>
</evidence>
<accession>A0A4Q1SJL0</accession>
<dbReference type="EMBL" id="SDMK01000001">
    <property type="protein sequence ID" value="RXS97844.1"/>
    <property type="molecule type" value="Genomic_DNA"/>
</dbReference>
<evidence type="ECO:0000313" key="6">
    <source>
        <dbReference type="EMBL" id="RXS97844.1"/>
    </source>
</evidence>
<keyword evidence="7" id="KW-1185">Reference proteome</keyword>
<dbReference type="AlphaFoldDB" id="A0A4Q1SJL0"/>
<dbReference type="GO" id="GO:0006654">
    <property type="term" value="P:phosphatidic acid biosynthetic process"/>
    <property type="evidence" value="ECO:0007669"/>
    <property type="project" value="TreeGrafter"/>
</dbReference>
<evidence type="ECO:0000256" key="1">
    <source>
        <dbReference type="ARBA" id="ARBA00005189"/>
    </source>
</evidence>
<keyword evidence="4" id="KW-1133">Transmembrane helix</keyword>
<dbReference type="RefSeq" id="WP_129207623.1">
    <property type="nucleotide sequence ID" value="NZ_BMGU01000001.1"/>
</dbReference>
<evidence type="ECO:0000256" key="2">
    <source>
        <dbReference type="ARBA" id="ARBA00022679"/>
    </source>
</evidence>
<dbReference type="CDD" id="cd07989">
    <property type="entry name" value="LPLAT_AGPAT-like"/>
    <property type="match status" value="1"/>
</dbReference>
<keyword evidence="4" id="KW-0472">Membrane</keyword>
<dbReference type="GO" id="GO:0003841">
    <property type="term" value="F:1-acylglycerol-3-phosphate O-acyltransferase activity"/>
    <property type="evidence" value="ECO:0007669"/>
    <property type="project" value="TreeGrafter"/>
</dbReference>
<dbReference type="Proteomes" id="UP000290253">
    <property type="component" value="Unassembled WGS sequence"/>
</dbReference>
<keyword evidence="3 6" id="KW-0012">Acyltransferase</keyword>
<organism evidence="6 7">
    <name type="scientific">Silvibacterium dinghuense</name>
    <dbReference type="NCBI Taxonomy" id="1560006"/>
    <lineage>
        <taxon>Bacteria</taxon>
        <taxon>Pseudomonadati</taxon>
        <taxon>Acidobacteriota</taxon>
        <taxon>Terriglobia</taxon>
        <taxon>Terriglobales</taxon>
        <taxon>Acidobacteriaceae</taxon>
        <taxon>Silvibacterium</taxon>
    </lineage>
</organism>
<dbReference type="InterPro" id="IPR002123">
    <property type="entry name" value="Plipid/glycerol_acylTrfase"/>
</dbReference>